<dbReference type="EMBL" id="WNZX01000002">
    <property type="protein sequence ID" value="MUG69771.1"/>
    <property type="molecule type" value="Genomic_DNA"/>
</dbReference>
<sequence length="349" mass="38438">MSQIEEFKKVFKQIKQSWERGDQAAMLMIITVIGSAYRRPGAKMMMSMDGTMCGTLSGGCLEGDLFGWAEKAIQEQVPLTVKYDLTENELWGLGIGCKGAQEILIVPVDPADSFWSQIDYWIHQEARITYILECTGETRAAFVGEDTEFGDTASLPTAVRKQAILHAGSRTRAEVMHVEGRRFVIDTVRPSERLIVTGAGHDAVPVVDLASKAGFAVTVLDPRESFNNINRFPSAQHVVMEPDAADPSMFPDGWWVIMNHHLNRDEASLRLALHSRPKFVGVLGPLSRTEQMLVNIGLPMSEAPIYSPVGLDLGAETIDEVAVSIVSQLMSLRNNRNAAPLHGRAKIHA</sequence>
<dbReference type="Pfam" id="PF02625">
    <property type="entry name" value="XdhC_CoxI"/>
    <property type="match status" value="1"/>
</dbReference>
<comment type="caution">
    <text evidence="3">The sequence shown here is derived from an EMBL/GenBank/DDBJ whole genome shotgun (WGS) entry which is preliminary data.</text>
</comment>
<reference evidence="3 4" key="1">
    <citation type="submission" date="2019-11" db="EMBL/GenBank/DDBJ databases">
        <title>Draft genome sequences of five Paenibacillus species of dairy origin.</title>
        <authorList>
            <person name="Olajide A.M."/>
            <person name="Chen S."/>
            <person name="Lapointe G."/>
        </authorList>
    </citation>
    <scope>NUCLEOTIDE SEQUENCE [LARGE SCALE GENOMIC DNA]</scope>
    <source>
        <strain evidence="3 4">2CS3</strain>
    </source>
</reference>
<evidence type="ECO:0000313" key="3">
    <source>
        <dbReference type="EMBL" id="MUG69771.1"/>
    </source>
</evidence>
<gene>
    <name evidence="3" type="ORF">GNP93_03665</name>
</gene>
<dbReference type="Pfam" id="PF13478">
    <property type="entry name" value="XdhC_C"/>
    <property type="match status" value="1"/>
</dbReference>
<proteinExistence type="predicted"/>
<dbReference type="Proteomes" id="UP000450917">
    <property type="component" value="Unassembled WGS sequence"/>
</dbReference>
<evidence type="ECO:0000313" key="4">
    <source>
        <dbReference type="Proteomes" id="UP000450917"/>
    </source>
</evidence>
<dbReference type="InterPro" id="IPR027051">
    <property type="entry name" value="XdhC_Rossmann_dom"/>
</dbReference>
<evidence type="ECO:0000259" key="2">
    <source>
        <dbReference type="Pfam" id="PF13478"/>
    </source>
</evidence>
<dbReference type="Gene3D" id="3.40.50.720">
    <property type="entry name" value="NAD(P)-binding Rossmann-like Domain"/>
    <property type="match status" value="1"/>
</dbReference>
<dbReference type="AlphaFoldDB" id="A0A7X2Z7L2"/>
<dbReference type="InterPro" id="IPR003777">
    <property type="entry name" value="XdhC_CoxI"/>
</dbReference>
<dbReference type="RefSeq" id="WP_127605955.1">
    <property type="nucleotide sequence ID" value="NZ_JARTHJ010000054.1"/>
</dbReference>
<protein>
    <submittedName>
        <fullName evidence="3">XdhC/CoxI family protein</fullName>
    </submittedName>
</protein>
<name>A0A7X2Z7L2_9BACL</name>
<keyword evidence="4" id="KW-1185">Reference proteome</keyword>
<dbReference type="InterPro" id="IPR052698">
    <property type="entry name" value="MoCofactor_Util/Proc"/>
</dbReference>
<organism evidence="3 4">
    <name type="scientific">Paenibacillus validus</name>
    <dbReference type="NCBI Taxonomy" id="44253"/>
    <lineage>
        <taxon>Bacteria</taxon>
        <taxon>Bacillati</taxon>
        <taxon>Bacillota</taxon>
        <taxon>Bacilli</taxon>
        <taxon>Bacillales</taxon>
        <taxon>Paenibacillaceae</taxon>
        <taxon>Paenibacillus</taxon>
    </lineage>
</organism>
<dbReference type="PANTHER" id="PTHR30388">
    <property type="entry name" value="ALDEHYDE OXIDOREDUCTASE MOLYBDENUM COFACTOR ASSEMBLY PROTEIN"/>
    <property type="match status" value="1"/>
</dbReference>
<dbReference type="PANTHER" id="PTHR30388:SF6">
    <property type="entry name" value="XANTHINE DEHYDROGENASE SUBUNIT A-RELATED"/>
    <property type="match status" value="1"/>
</dbReference>
<accession>A0A7X2Z7L2</accession>
<feature type="domain" description="XdhC- CoxI" evidence="1">
    <location>
        <begin position="18"/>
        <end position="84"/>
    </location>
</feature>
<evidence type="ECO:0000259" key="1">
    <source>
        <dbReference type="Pfam" id="PF02625"/>
    </source>
</evidence>
<feature type="domain" description="XdhC Rossmann" evidence="2">
    <location>
        <begin position="194"/>
        <end position="329"/>
    </location>
</feature>